<sequence length="70" mass="7414">MSVPDPGLRTIGLVRWGVVAWLVVLAVVLAVPSLRTGDRAWWVWVPVAGALLGALGHGYLARGRGNARDA</sequence>
<keyword evidence="1" id="KW-0812">Transmembrane</keyword>
<name>A0A543KKK7_9MICO</name>
<feature type="transmembrane region" description="Helical" evidence="1">
    <location>
        <begin position="12"/>
        <end position="34"/>
    </location>
</feature>
<keyword evidence="1" id="KW-1133">Transmembrane helix</keyword>
<reference evidence="2 3" key="1">
    <citation type="submission" date="2019-06" db="EMBL/GenBank/DDBJ databases">
        <title>Sequencing the genomes of 1000 actinobacteria strains.</title>
        <authorList>
            <person name="Klenk H.-P."/>
        </authorList>
    </citation>
    <scope>NUCLEOTIDE SEQUENCE [LARGE SCALE GENOMIC DNA]</scope>
    <source>
        <strain evidence="2 3">DSM 12362</strain>
    </source>
</reference>
<gene>
    <name evidence="2" type="ORF">FB476_0468</name>
</gene>
<dbReference type="AlphaFoldDB" id="A0A543KKK7"/>
<organism evidence="2 3">
    <name type="scientific">Ornithinimicrobium humiphilum</name>
    <dbReference type="NCBI Taxonomy" id="125288"/>
    <lineage>
        <taxon>Bacteria</taxon>
        <taxon>Bacillati</taxon>
        <taxon>Actinomycetota</taxon>
        <taxon>Actinomycetes</taxon>
        <taxon>Micrococcales</taxon>
        <taxon>Ornithinimicrobiaceae</taxon>
        <taxon>Ornithinimicrobium</taxon>
    </lineage>
</organism>
<accession>A0A543KKK7</accession>
<feature type="transmembrane region" description="Helical" evidence="1">
    <location>
        <begin position="40"/>
        <end position="60"/>
    </location>
</feature>
<proteinExistence type="predicted"/>
<protein>
    <recommendedName>
        <fullName evidence="4">DUF2530 domain-containing protein</fullName>
    </recommendedName>
</protein>
<comment type="caution">
    <text evidence="2">The sequence shown here is derived from an EMBL/GenBank/DDBJ whole genome shotgun (WGS) entry which is preliminary data.</text>
</comment>
<dbReference type="EMBL" id="VFPU01000001">
    <property type="protein sequence ID" value="TQM95623.1"/>
    <property type="molecule type" value="Genomic_DNA"/>
</dbReference>
<evidence type="ECO:0000256" key="1">
    <source>
        <dbReference type="SAM" id="Phobius"/>
    </source>
</evidence>
<evidence type="ECO:0008006" key="4">
    <source>
        <dbReference type="Google" id="ProtNLM"/>
    </source>
</evidence>
<evidence type="ECO:0000313" key="2">
    <source>
        <dbReference type="EMBL" id="TQM95623.1"/>
    </source>
</evidence>
<dbReference type="Proteomes" id="UP000315133">
    <property type="component" value="Unassembled WGS sequence"/>
</dbReference>
<evidence type="ECO:0000313" key="3">
    <source>
        <dbReference type="Proteomes" id="UP000315133"/>
    </source>
</evidence>
<keyword evidence="3" id="KW-1185">Reference proteome</keyword>
<keyword evidence="1" id="KW-0472">Membrane</keyword>